<dbReference type="SUPFAM" id="SSF56731">
    <property type="entry name" value="DNA primase core"/>
    <property type="match status" value="1"/>
</dbReference>
<dbReference type="RefSeq" id="WP_346128911.1">
    <property type="nucleotide sequence ID" value="NZ_BAAAXC010000015.1"/>
</dbReference>
<proteinExistence type="predicted"/>
<reference evidence="1 2" key="1">
    <citation type="submission" date="2024-09" db="EMBL/GenBank/DDBJ databases">
        <authorList>
            <person name="Sun Q."/>
            <person name="Mori K."/>
        </authorList>
    </citation>
    <scope>NUCLEOTIDE SEQUENCE [LARGE SCALE GENOMIC DNA]</scope>
    <source>
        <strain evidence="1 2">JCM 3323</strain>
    </source>
</reference>
<comment type="caution">
    <text evidence="1">The sequence shown here is derived from an EMBL/GenBank/DDBJ whole genome shotgun (WGS) entry which is preliminary data.</text>
</comment>
<organism evidence="1 2">
    <name type="scientific">Nonomuraea roseola</name>
    <dbReference type="NCBI Taxonomy" id="46179"/>
    <lineage>
        <taxon>Bacteria</taxon>
        <taxon>Bacillati</taxon>
        <taxon>Actinomycetota</taxon>
        <taxon>Actinomycetes</taxon>
        <taxon>Streptosporangiales</taxon>
        <taxon>Streptosporangiaceae</taxon>
        <taxon>Nonomuraea</taxon>
    </lineage>
</organism>
<dbReference type="Gene3D" id="3.40.1360.10">
    <property type="match status" value="1"/>
</dbReference>
<evidence type="ECO:0008006" key="3">
    <source>
        <dbReference type="Google" id="ProtNLM"/>
    </source>
</evidence>
<gene>
    <name evidence="1" type="ORF">ACFFRN_20845</name>
</gene>
<evidence type="ECO:0000313" key="2">
    <source>
        <dbReference type="Proteomes" id="UP001589646"/>
    </source>
</evidence>
<dbReference type="Proteomes" id="UP001589646">
    <property type="component" value="Unassembled WGS sequence"/>
</dbReference>
<accession>A0ABV5Q2S6</accession>
<protein>
    <recommendedName>
        <fullName evidence="3">Toprim domain-containing protein</fullName>
    </recommendedName>
</protein>
<sequence>MLEEDHNVMFTVEGEPDTWIATQCGLPAIGFPGVSSWRPEWALALKQYDVVYHLADADDKGQGQELGERIARDCGNVRIILMPEGHDVNSLVKAEGPEALLRKVGMQHV</sequence>
<dbReference type="EMBL" id="JBHMCE010000006">
    <property type="protein sequence ID" value="MFB9529066.1"/>
    <property type="molecule type" value="Genomic_DNA"/>
</dbReference>
<evidence type="ECO:0000313" key="1">
    <source>
        <dbReference type="EMBL" id="MFB9529066.1"/>
    </source>
</evidence>
<keyword evidence="2" id="KW-1185">Reference proteome</keyword>
<name>A0ABV5Q2S6_9ACTN</name>